<keyword evidence="2" id="KW-1185">Reference proteome</keyword>
<proteinExistence type="predicted"/>
<sequence>MTSPQAREDYEALARAAFEDVACMPAFVDAISKNPAPLFDSALERLVATSRYADNSVQPPETFNLVFENTPGYYANTDLKSGTITIRRSVMSLIRDISELHTAYEALYAFDGSLVHGPTLTNEEIKKLITRSARNFVRNESGVWREDERLRQCFLERTLRDTGERATRQTATHFFLRLISLACFVVAHELAHILRHRPSWNPLRRRKSRENMELEADQIAAKWVLDYIYIPPTVFAEEPPVTGQGPIADMMMSGLWYREQESKWHKGGLESLFEAISHAGNAPNVVYTSEYEAARAVSVSVIALFFNVWSRVEVEAWTAGLDFGPGYPSAAARYENFRSACHAHPHSPPDMFDKPNGRRGPLQTEYEMFRDIFVDVNGRP</sequence>
<evidence type="ECO:0000313" key="2">
    <source>
        <dbReference type="Proteomes" id="UP000004030"/>
    </source>
</evidence>
<comment type="caution">
    <text evidence="1">The sequence shown here is derived from an EMBL/GenBank/DDBJ whole genome shotgun (WGS) entry which is preliminary data.</text>
</comment>
<dbReference type="KEGG" id="npn:JI59_04330"/>
<name>G6EFK2_9SPHN</name>
<reference evidence="1 2" key="1">
    <citation type="journal article" date="2012" name="J. Bacteriol.">
        <title>Genome sequence of benzo(a)pyrene-degrading bacterium Novosphingobium pentaromativorans US6-1.</title>
        <authorList>
            <person name="Luo Y.R."/>
            <person name="Kang S.G."/>
            <person name="Kim S.J."/>
            <person name="Kim M.R."/>
            <person name="Li N."/>
            <person name="Lee J.H."/>
            <person name="Kwon K.K."/>
        </authorList>
    </citation>
    <scope>NUCLEOTIDE SEQUENCE [LARGE SCALE GENOMIC DNA]</scope>
    <source>
        <strain evidence="1 2">US6-1</strain>
    </source>
</reference>
<dbReference type="PATRIC" id="fig|1088721.3.peg.3080"/>
<dbReference type="OrthoDB" id="9810929at2"/>
<dbReference type="EMBL" id="AGFM01000049">
    <property type="protein sequence ID" value="EHJ59950.1"/>
    <property type="molecule type" value="Genomic_DNA"/>
</dbReference>
<dbReference type="Proteomes" id="UP000004030">
    <property type="component" value="Unassembled WGS sequence"/>
</dbReference>
<protein>
    <submittedName>
        <fullName evidence="1">Uncharacterized protein</fullName>
    </submittedName>
</protein>
<organism evidence="1 2">
    <name type="scientific">Novosphingobium pentaromativorans US6-1</name>
    <dbReference type="NCBI Taxonomy" id="1088721"/>
    <lineage>
        <taxon>Bacteria</taxon>
        <taxon>Pseudomonadati</taxon>
        <taxon>Pseudomonadota</taxon>
        <taxon>Alphaproteobacteria</taxon>
        <taxon>Sphingomonadales</taxon>
        <taxon>Sphingomonadaceae</taxon>
        <taxon>Novosphingobium</taxon>
    </lineage>
</organism>
<gene>
    <name evidence="1" type="ORF">NSU_3123</name>
</gene>
<dbReference type="RefSeq" id="WP_007014031.1">
    <property type="nucleotide sequence ID" value="NZ_AGFM01000049.1"/>
</dbReference>
<evidence type="ECO:0000313" key="1">
    <source>
        <dbReference type="EMBL" id="EHJ59950.1"/>
    </source>
</evidence>
<dbReference type="AlphaFoldDB" id="G6EFK2"/>
<accession>G6EFK2</accession>